<sequence>MTFVHLQVQSAFSLLNSAVTIERLVDQADKNGFKAVALTDENVMYGAITFYQKCRERGLKPVIGLTASVLEDDQNPTGEAHPLVLLAKNEQGYRNLLKLSSAAKTTEFSGVKKSWLVNYRSGLIAITPGKRGEIEQSLFSGEKEKAEKALLYFIETFGRENFYLSVQRHGGAEDDLNDRLLSFASEHDVPLVATNDVRYLEQEDHMAYDCLTAIGEGKTIDDPERKRLETTEHFLKSPVEMADLFHDLPEAINNTVRIMNECNVTLDLGRMLLPRYSTPNGERADDYLEMLCQKGLEAKVANVTQAYSERLSYELSVITNMRFSDYFLIVWDFMDYAHRQQIITGPGRGSAAGSLVAYVLNITNVDPIEHELLFERFLNPERVTMPDIDIDFPDNRRDEMIQYVAGKYGKHHVAQIITFGTLAAKAAVRDVGKALGIEAAEVNQLSKLIPNRVGTTLKSAYRDVPRLQQFLAQSEARKKWYETALSIEGLPRHTSTHAAGVIISDRPLTDHTPVEDGHDDVYLTQFAMGSLESIGLLKMDFLGLRNLTIIQDILKGVKHETGHDLILDDIALDDAETYRLLSKGDTTGVFQLESEGMRNVLKRLKPTSLEDIVAVNALYRPGPMENIPVYIQRKHSNEAVEYPHPDLKRILDKTYGVIVYQEQIMQIASLMAGFTLGEADLLRRAVSKKNRQTLQEQRAHFVEGSLQKGYSEQTANDIYDLIVRFADYGFNRSHAVAYSMIAYQLAYLKANYPQHFFSALLTSAIGNEDKLSQYIYEAKQRDIRILPPSINQSRFNFYAENQSLRYSLAAIKHVGGTVLKEIFQERRKRPFQDLFDFCMRVSLKIVNRRVIESLILAGCFDEFGEERATLLASIDVAIEHAGLVSDDLFFDEELNLKPKYVSVEPMTQQQKLEQEKETLGFYLSSHPVSLYKEVFQDQETTPIYELLLAPSGTTLSAGVMLTNDRVIRTKKGEEMAFLTLTDETGELEGVVFPRVYRKYAELIQKGRVLLVAGKIEERDDKRQLVIQHLEAAESLSPTDLLYLKITDEQKKQGILRDVQHHLVASQGSTPVMVYYESEKKLVQLPRDYRVEVNDELMTLLKNQLGSDHVAIKKL</sequence>
<proteinExistence type="inferred from homology"/>
<dbReference type="GO" id="GO:0005737">
    <property type="term" value="C:cytoplasm"/>
    <property type="evidence" value="ECO:0007669"/>
    <property type="project" value="UniProtKB-SubCell"/>
</dbReference>
<dbReference type="NCBIfam" id="TIGR00594">
    <property type="entry name" value="polc"/>
    <property type="match status" value="1"/>
</dbReference>
<dbReference type="SMART" id="SM00481">
    <property type="entry name" value="POLIIIAc"/>
    <property type="match status" value="1"/>
</dbReference>
<protein>
    <recommendedName>
        <fullName evidence="4">DNA polymerase III subunit alpha</fullName>
        <ecNumber evidence="3">2.7.7.7</ecNumber>
    </recommendedName>
</protein>
<dbReference type="STRING" id="284581.AMD01_07955"/>
<dbReference type="Pfam" id="PF01336">
    <property type="entry name" value="tRNA_anti-codon"/>
    <property type="match status" value="1"/>
</dbReference>
<dbReference type="Gene3D" id="3.20.20.140">
    <property type="entry name" value="Metal-dependent hydrolases"/>
    <property type="match status" value="1"/>
</dbReference>
<dbReference type="GO" id="GO:0008408">
    <property type="term" value="F:3'-5' exonuclease activity"/>
    <property type="evidence" value="ECO:0007669"/>
    <property type="project" value="InterPro"/>
</dbReference>
<comment type="similarity">
    <text evidence="2">Belongs to the DNA polymerase type-C family. DnaE subfamily.</text>
</comment>
<dbReference type="Pfam" id="PF17657">
    <property type="entry name" value="DNA_pol3_finger"/>
    <property type="match status" value="1"/>
</dbReference>
<dbReference type="SUPFAM" id="SSF160975">
    <property type="entry name" value="AF1531-like"/>
    <property type="match status" value="1"/>
</dbReference>
<evidence type="ECO:0000256" key="7">
    <source>
        <dbReference type="ARBA" id="ARBA00022705"/>
    </source>
</evidence>
<dbReference type="InterPro" id="IPR016195">
    <property type="entry name" value="Pol/histidinol_Pase-like"/>
</dbReference>
<dbReference type="GO" id="GO:0006260">
    <property type="term" value="P:DNA replication"/>
    <property type="evidence" value="ECO:0007669"/>
    <property type="project" value="UniProtKB-KW"/>
</dbReference>
<keyword evidence="13" id="KW-1185">Reference proteome</keyword>
<dbReference type="Gene3D" id="1.10.150.870">
    <property type="match status" value="1"/>
</dbReference>
<comment type="subcellular location">
    <subcellularLocation>
        <location evidence="1">Cytoplasm</location>
    </subcellularLocation>
</comment>
<gene>
    <name evidence="12" type="primary">dnaE</name>
    <name evidence="12" type="ORF">AMD01_07955</name>
</gene>
<dbReference type="RefSeq" id="WP_053400850.1">
    <property type="nucleotide sequence ID" value="NZ_LILC01000011.1"/>
</dbReference>
<dbReference type="InterPro" id="IPR029460">
    <property type="entry name" value="DNAPol_HHH"/>
</dbReference>
<evidence type="ECO:0000256" key="8">
    <source>
        <dbReference type="ARBA" id="ARBA00022932"/>
    </source>
</evidence>
<evidence type="ECO:0000259" key="11">
    <source>
        <dbReference type="SMART" id="SM00481"/>
    </source>
</evidence>
<organism evidence="12 13">
    <name type="scientific">Priestia koreensis</name>
    <dbReference type="NCBI Taxonomy" id="284581"/>
    <lineage>
        <taxon>Bacteria</taxon>
        <taxon>Bacillati</taxon>
        <taxon>Bacillota</taxon>
        <taxon>Bacilli</taxon>
        <taxon>Bacillales</taxon>
        <taxon>Bacillaceae</taxon>
        <taxon>Priestia</taxon>
    </lineage>
</organism>
<comment type="function">
    <text evidence="9">DNA polymerase III is a complex, multichain enzyme responsible for most of the replicative synthesis in bacteria. This DNA polymerase also exhibits 3' to 5' exonuclease activity. The alpha chain is the DNA polymerase.</text>
</comment>
<dbReference type="GO" id="GO:0003676">
    <property type="term" value="F:nucleic acid binding"/>
    <property type="evidence" value="ECO:0007669"/>
    <property type="project" value="InterPro"/>
</dbReference>
<dbReference type="Pfam" id="PF07733">
    <property type="entry name" value="DNA_pol3_alpha"/>
    <property type="match status" value="1"/>
</dbReference>
<dbReference type="InterPro" id="IPR004013">
    <property type="entry name" value="PHP_dom"/>
</dbReference>
<evidence type="ECO:0000256" key="5">
    <source>
        <dbReference type="ARBA" id="ARBA00022679"/>
    </source>
</evidence>
<dbReference type="Gene3D" id="1.10.10.1600">
    <property type="entry name" value="Bacterial DNA polymerase III alpha subunit, thumb domain"/>
    <property type="match status" value="1"/>
</dbReference>
<evidence type="ECO:0000256" key="10">
    <source>
        <dbReference type="ARBA" id="ARBA00049244"/>
    </source>
</evidence>
<dbReference type="Proteomes" id="UP000037558">
    <property type="component" value="Unassembled WGS sequence"/>
</dbReference>
<dbReference type="EC" id="2.7.7.7" evidence="3"/>
<evidence type="ECO:0000256" key="6">
    <source>
        <dbReference type="ARBA" id="ARBA00022695"/>
    </source>
</evidence>
<dbReference type="GO" id="GO:0003887">
    <property type="term" value="F:DNA-directed DNA polymerase activity"/>
    <property type="evidence" value="ECO:0007669"/>
    <property type="project" value="UniProtKB-KW"/>
</dbReference>
<comment type="caution">
    <text evidence="12">The sequence shown here is derived from an EMBL/GenBank/DDBJ whole genome shotgun (WGS) entry which is preliminary data.</text>
</comment>
<dbReference type="SUPFAM" id="SSF89550">
    <property type="entry name" value="PHP domain-like"/>
    <property type="match status" value="1"/>
</dbReference>
<comment type="catalytic activity">
    <reaction evidence="10">
        <text>DNA(n) + a 2'-deoxyribonucleoside 5'-triphosphate = DNA(n+1) + diphosphate</text>
        <dbReference type="Rhea" id="RHEA:22508"/>
        <dbReference type="Rhea" id="RHEA-COMP:17339"/>
        <dbReference type="Rhea" id="RHEA-COMP:17340"/>
        <dbReference type="ChEBI" id="CHEBI:33019"/>
        <dbReference type="ChEBI" id="CHEBI:61560"/>
        <dbReference type="ChEBI" id="CHEBI:173112"/>
        <dbReference type="EC" id="2.7.7.7"/>
    </reaction>
</comment>
<dbReference type="OrthoDB" id="9803237at2"/>
<dbReference type="Pfam" id="PF02811">
    <property type="entry name" value="PHP"/>
    <property type="match status" value="1"/>
</dbReference>
<evidence type="ECO:0000256" key="9">
    <source>
        <dbReference type="ARBA" id="ARBA00025611"/>
    </source>
</evidence>
<dbReference type="CDD" id="cd04485">
    <property type="entry name" value="DnaE_OBF"/>
    <property type="match status" value="1"/>
</dbReference>
<keyword evidence="7" id="KW-0235">DNA replication</keyword>
<keyword evidence="8" id="KW-0239">DNA-directed DNA polymerase</keyword>
<dbReference type="InterPro" id="IPR003141">
    <property type="entry name" value="Pol/His_phosphatase_N"/>
</dbReference>
<evidence type="ECO:0000313" key="13">
    <source>
        <dbReference type="Proteomes" id="UP000037558"/>
    </source>
</evidence>
<reference evidence="13" key="1">
    <citation type="submission" date="2015-08" db="EMBL/GenBank/DDBJ databases">
        <title>Fjat-14210 dsm16467.</title>
        <authorList>
            <person name="Liu B."/>
            <person name="Wang J."/>
            <person name="Zhu Y."/>
            <person name="Liu G."/>
            <person name="Chen Q."/>
            <person name="Chen Z."/>
            <person name="Lan J."/>
            <person name="Che J."/>
            <person name="Ge C."/>
            <person name="Shi H."/>
            <person name="Pan Z."/>
            <person name="Liu X."/>
        </authorList>
    </citation>
    <scope>NUCLEOTIDE SEQUENCE [LARGE SCALE GENOMIC DNA]</scope>
    <source>
        <strain evidence="13">DSM 16467</strain>
    </source>
</reference>
<name>A0A0M0L7L0_9BACI</name>
<dbReference type="PANTHER" id="PTHR32294:SF0">
    <property type="entry name" value="DNA POLYMERASE III SUBUNIT ALPHA"/>
    <property type="match status" value="1"/>
</dbReference>
<evidence type="ECO:0000256" key="2">
    <source>
        <dbReference type="ARBA" id="ARBA00009496"/>
    </source>
</evidence>
<dbReference type="NCBIfam" id="NF004226">
    <property type="entry name" value="PRK05673.1"/>
    <property type="match status" value="1"/>
</dbReference>
<dbReference type="InterPro" id="IPR011708">
    <property type="entry name" value="DNA_pol3_alpha_NTPase_dom"/>
</dbReference>
<evidence type="ECO:0000313" key="12">
    <source>
        <dbReference type="EMBL" id="KOO46842.1"/>
    </source>
</evidence>
<evidence type="ECO:0000256" key="4">
    <source>
        <dbReference type="ARBA" id="ARBA00019114"/>
    </source>
</evidence>
<dbReference type="InterPro" id="IPR004365">
    <property type="entry name" value="NA-bd_OB_tRNA"/>
</dbReference>
<evidence type="ECO:0000256" key="3">
    <source>
        <dbReference type="ARBA" id="ARBA00012417"/>
    </source>
</evidence>
<dbReference type="InterPro" id="IPR040982">
    <property type="entry name" value="DNA_pol3_finger"/>
</dbReference>
<keyword evidence="6 12" id="KW-0548">Nucleotidyltransferase</keyword>
<dbReference type="EMBL" id="LILC01000011">
    <property type="protein sequence ID" value="KOO46842.1"/>
    <property type="molecule type" value="Genomic_DNA"/>
</dbReference>
<dbReference type="PANTHER" id="PTHR32294">
    <property type="entry name" value="DNA POLYMERASE III SUBUNIT ALPHA"/>
    <property type="match status" value="1"/>
</dbReference>
<accession>A0A0M0L7L0</accession>
<dbReference type="NCBIfam" id="NF005298">
    <property type="entry name" value="PRK06826.1"/>
    <property type="match status" value="1"/>
</dbReference>
<dbReference type="AlphaFoldDB" id="A0A0M0L7L0"/>
<dbReference type="Pfam" id="PF14579">
    <property type="entry name" value="HHH_6"/>
    <property type="match status" value="1"/>
</dbReference>
<dbReference type="InterPro" id="IPR004805">
    <property type="entry name" value="DnaE2/DnaE/PolC"/>
</dbReference>
<evidence type="ECO:0000256" key="1">
    <source>
        <dbReference type="ARBA" id="ARBA00004496"/>
    </source>
</evidence>
<dbReference type="PATRIC" id="fig|284581.3.peg.3643"/>
<keyword evidence="5 12" id="KW-0808">Transferase</keyword>
<feature type="domain" description="Polymerase/histidinol phosphatase N-terminal" evidence="11">
    <location>
        <begin position="4"/>
        <end position="71"/>
    </location>
</feature>
<dbReference type="InterPro" id="IPR041931">
    <property type="entry name" value="DNA_pol3_alpha_thumb_dom"/>
</dbReference>